<dbReference type="Pfam" id="PF08212">
    <property type="entry name" value="Lipocalin_2"/>
    <property type="match status" value="1"/>
</dbReference>
<dbReference type="Proteomes" id="UP000051574">
    <property type="component" value="Unassembled WGS sequence"/>
</dbReference>
<evidence type="ECO:0000256" key="2">
    <source>
        <dbReference type="SAM" id="SignalP"/>
    </source>
</evidence>
<feature type="domain" description="Lipocalin/cytosolic fatty-acid binding" evidence="3">
    <location>
        <begin position="44"/>
        <end position="161"/>
    </location>
</feature>
<keyword evidence="1" id="KW-1015">Disulfide bond</keyword>
<keyword evidence="2" id="KW-0732">Signal</keyword>
<dbReference type="GO" id="GO:0031409">
    <property type="term" value="F:pigment binding"/>
    <property type="evidence" value="ECO:0007669"/>
    <property type="project" value="InterPro"/>
</dbReference>
<dbReference type="AlphaFoldDB" id="A0A0T6BF28"/>
<dbReference type="GO" id="GO:0005737">
    <property type="term" value="C:cytoplasm"/>
    <property type="evidence" value="ECO:0007669"/>
    <property type="project" value="TreeGrafter"/>
</dbReference>
<dbReference type="Gene3D" id="2.40.128.20">
    <property type="match status" value="1"/>
</dbReference>
<dbReference type="OrthoDB" id="565904at2759"/>
<evidence type="ECO:0000256" key="1">
    <source>
        <dbReference type="ARBA" id="ARBA00023157"/>
    </source>
</evidence>
<protein>
    <recommendedName>
        <fullName evidence="3">Lipocalin/cytosolic fatty-acid binding domain-containing protein</fullName>
    </recommendedName>
</protein>
<evidence type="ECO:0000259" key="3">
    <source>
        <dbReference type="Pfam" id="PF08212"/>
    </source>
</evidence>
<sequence>ASCKAITGDMFQRACFLGLMATLVSAQIPSFGFCPQYTPMDTFDFNKFLGKWYEAERYFTFSDIGSRCVVTDYAKTATGKIYVSNEYTSRLTGITRVVNGNILQNQRDGEGKIHVKYTTQPLSSEATLIILDTDYDSYAVIWSCSGLGPLHTENAWLLTRERLPAQPILQKAYGVLDKFRINRTFFVKTEQEGCPLAASDINAAQGITSVSTVVEQTGEEQRQQAPPKKVLMKMGLDEAQSTEGNVEAVAQEEDAEEVVKNNPAKSVAEYIIGTSDSINDELENDSIVIKAAEEEEEKEGQVKVNESS</sequence>
<dbReference type="InterPro" id="IPR003057">
    <property type="entry name" value="Invtbrt_color"/>
</dbReference>
<dbReference type="FunFam" id="2.40.128.20:FF:000026">
    <property type="entry name" value="Apolipoprotein D-like Protein"/>
    <property type="match status" value="1"/>
</dbReference>
<name>A0A0T6BF28_9SCAR</name>
<dbReference type="InterPro" id="IPR000566">
    <property type="entry name" value="Lipocln_cytosolic_FA-bd_dom"/>
</dbReference>
<keyword evidence="5" id="KW-1185">Reference proteome</keyword>
<dbReference type="PANTHER" id="PTHR10612:SF34">
    <property type="entry name" value="APOLIPOPROTEIN D"/>
    <property type="match status" value="1"/>
</dbReference>
<dbReference type="InterPro" id="IPR012674">
    <property type="entry name" value="Calycin"/>
</dbReference>
<dbReference type="SUPFAM" id="SSF50814">
    <property type="entry name" value="Lipocalins"/>
    <property type="match status" value="1"/>
</dbReference>
<reference evidence="4 5" key="1">
    <citation type="submission" date="2015-09" db="EMBL/GenBank/DDBJ databases">
        <title>Draft genome of the scarab beetle Oryctes borbonicus.</title>
        <authorList>
            <person name="Meyer J.M."/>
            <person name="Markov G.V."/>
            <person name="Baskaran P."/>
            <person name="Herrmann M."/>
            <person name="Sommer R.J."/>
            <person name="Roedelsperger C."/>
        </authorList>
    </citation>
    <scope>NUCLEOTIDE SEQUENCE [LARGE SCALE GENOMIC DNA]</scope>
    <source>
        <strain evidence="4">OB123</strain>
        <tissue evidence="4">Whole animal</tissue>
    </source>
</reference>
<dbReference type="GO" id="GO:0006629">
    <property type="term" value="P:lipid metabolic process"/>
    <property type="evidence" value="ECO:0007669"/>
    <property type="project" value="TreeGrafter"/>
</dbReference>
<accession>A0A0T6BF28</accession>
<comment type="caution">
    <text evidence="4">The sequence shown here is derived from an EMBL/GenBank/DDBJ whole genome shotgun (WGS) entry which is preliminary data.</text>
</comment>
<feature type="chain" id="PRO_5006668617" description="Lipocalin/cytosolic fatty-acid binding domain-containing protein" evidence="2">
    <location>
        <begin position="27"/>
        <end position="308"/>
    </location>
</feature>
<organism evidence="4 5">
    <name type="scientific">Oryctes borbonicus</name>
    <dbReference type="NCBI Taxonomy" id="1629725"/>
    <lineage>
        <taxon>Eukaryota</taxon>
        <taxon>Metazoa</taxon>
        <taxon>Ecdysozoa</taxon>
        <taxon>Arthropoda</taxon>
        <taxon>Hexapoda</taxon>
        <taxon>Insecta</taxon>
        <taxon>Pterygota</taxon>
        <taxon>Neoptera</taxon>
        <taxon>Endopterygota</taxon>
        <taxon>Coleoptera</taxon>
        <taxon>Polyphaga</taxon>
        <taxon>Scarabaeiformia</taxon>
        <taxon>Scarabaeidae</taxon>
        <taxon>Dynastinae</taxon>
        <taxon>Oryctes</taxon>
    </lineage>
</organism>
<proteinExistence type="predicted"/>
<dbReference type="PANTHER" id="PTHR10612">
    <property type="entry name" value="APOLIPOPROTEIN D"/>
    <property type="match status" value="1"/>
</dbReference>
<dbReference type="PRINTS" id="PR01273">
    <property type="entry name" value="INVTBRTCOLOR"/>
</dbReference>
<dbReference type="EMBL" id="LJIG01001167">
    <property type="protein sequence ID" value="KRT85773.1"/>
    <property type="molecule type" value="Genomic_DNA"/>
</dbReference>
<gene>
    <name evidence="4" type="ORF">AMK59_1423</name>
</gene>
<dbReference type="GO" id="GO:0000302">
    <property type="term" value="P:response to reactive oxygen species"/>
    <property type="evidence" value="ECO:0007669"/>
    <property type="project" value="TreeGrafter"/>
</dbReference>
<evidence type="ECO:0000313" key="4">
    <source>
        <dbReference type="EMBL" id="KRT85773.1"/>
    </source>
</evidence>
<evidence type="ECO:0000313" key="5">
    <source>
        <dbReference type="Proteomes" id="UP000051574"/>
    </source>
</evidence>
<feature type="non-terminal residue" evidence="4">
    <location>
        <position position="1"/>
    </location>
</feature>
<feature type="signal peptide" evidence="2">
    <location>
        <begin position="1"/>
        <end position="26"/>
    </location>
</feature>